<evidence type="ECO:0000313" key="5">
    <source>
        <dbReference type="EMBL" id="QDU40909.1"/>
    </source>
</evidence>
<dbReference type="RefSeq" id="WP_197443841.1">
    <property type="nucleotide sequence ID" value="NZ_CP036275.1"/>
</dbReference>
<evidence type="ECO:0000313" key="6">
    <source>
        <dbReference type="Proteomes" id="UP000320496"/>
    </source>
</evidence>
<dbReference type="PROSITE" id="PS50297">
    <property type="entry name" value="ANK_REP_REGION"/>
    <property type="match status" value="1"/>
</dbReference>
<gene>
    <name evidence="5" type="ORF">Mal4_52720</name>
</gene>
<dbReference type="EMBL" id="CP036275">
    <property type="protein sequence ID" value="QDU40909.1"/>
    <property type="molecule type" value="Genomic_DNA"/>
</dbReference>
<dbReference type="PANTHER" id="PTHR24173:SF74">
    <property type="entry name" value="ANKYRIN REPEAT DOMAIN-CONTAINING PROTEIN 16"/>
    <property type="match status" value="1"/>
</dbReference>
<dbReference type="Pfam" id="PF09346">
    <property type="entry name" value="SMI1_KNR4"/>
    <property type="match status" value="1"/>
</dbReference>
<dbReference type="Gene3D" id="3.40.1580.10">
    <property type="entry name" value="SMI1/KNR4-like"/>
    <property type="match status" value="1"/>
</dbReference>
<name>A0A517ZEQ8_9PLAN</name>
<sequence>MNALRDYAEWCQFAGIYPRNFSHGDRYRTYAENLSQAGCAALIVDDFLQSQRAGIDLKNWRSYDVYEIGGDLTFRIEQTAKAFEAIGAPRVAARVRTVEDNSIGGQLMQMMGDAESLTDMMENVDPNQLMADLQAKIAHTFPDAAAGAGVSPPDAGATQDDPEIESADEIARLLAAYVEAHADELRADMQRHGDPRTEPGFDPDERMQQLEETYTRQCRDETEQEDVEKLQELMQQFGKRAAKVNGNPKKLASLRRKLNELTRTYRKQQPDELSAGMQACLADVGQLESQYPDVFQLRVTDDSALLERMAALGDYTVDDSHGLTFVEWSKPPGFETEWARFSMTVHLPEKDDRALSLLLDACERLQRRFPAPVDEVRQQVVDSFEAYRQWMDDGDDFDEELEFDADGNPTEESVLKMVDGAGVTVSIPGWPHDDAVAIDGFISVEWDDEHGVEFFVEDESEEAPAVETGTIPDHVTFRDTGPVLSEADLMQFEATSQVQLPKEYCAFLRLVNGGRPEPNHLQLSLHGQTVPIDIVCLFGIGANQPEHDLRTAIERHRQRHFPDEYLPVGLLTVPDPVGGQMACTFYLRTTGSQAGTIQVCLTNFDAEFPPEAIGENPDPATRRMIAQVFSEWSQRVAGGIFPLLAKLTAPPEVEFPDWLAAIREDDVERFLKWQSAGGRLDEQFTEYGTFRPLTVVDALAVHATVDFLQSVMDDNLVRPRQLRERWSMWSQNASRFETLMQVLPANQYRYVFLAANVWDLPGILSQIEAAGIDLDEAIDEEGGTPLHHAVMHGRADGVRWLLDHGASPSKPDDYQRTALVWAEDGRQLDCLLQLLDAGESLESLFPHMPTMKDKLKLIESRWMDQYPALRTALEERQFDVGE</sequence>
<evidence type="ECO:0000256" key="2">
    <source>
        <dbReference type="ARBA" id="ARBA00023043"/>
    </source>
</evidence>
<dbReference type="PANTHER" id="PTHR24173">
    <property type="entry name" value="ANKYRIN REPEAT CONTAINING"/>
    <property type="match status" value="1"/>
</dbReference>
<organism evidence="5 6">
    <name type="scientific">Maioricimonas rarisocia</name>
    <dbReference type="NCBI Taxonomy" id="2528026"/>
    <lineage>
        <taxon>Bacteria</taxon>
        <taxon>Pseudomonadati</taxon>
        <taxon>Planctomycetota</taxon>
        <taxon>Planctomycetia</taxon>
        <taxon>Planctomycetales</taxon>
        <taxon>Planctomycetaceae</taxon>
        <taxon>Maioricimonas</taxon>
    </lineage>
</organism>
<proteinExistence type="predicted"/>
<accession>A0A517ZEQ8</accession>
<feature type="repeat" description="ANK" evidence="3">
    <location>
        <begin position="781"/>
        <end position="813"/>
    </location>
</feature>
<dbReference type="KEGG" id="mri:Mal4_52720"/>
<evidence type="ECO:0000256" key="3">
    <source>
        <dbReference type="PROSITE-ProRule" id="PRU00023"/>
    </source>
</evidence>
<dbReference type="PROSITE" id="PS50088">
    <property type="entry name" value="ANK_REPEAT"/>
    <property type="match status" value="1"/>
</dbReference>
<dbReference type="InterPro" id="IPR018958">
    <property type="entry name" value="Knr4/Smi1-like_dom"/>
</dbReference>
<dbReference type="InterPro" id="IPR037883">
    <property type="entry name" value="Knr4/Smi1-like_sf"/>
</dbReference>
<dbReference type="SUPFAM" id="SSF48403">
    <property type="entry name" value="Ankyrin repeat"/>
    <property type="match status" value="1"/>
</dbReference>
<feature type="domain" description="Knr4/Smi1-like" evidence="4">
    <location>
        <begin position="484"/>
        <end position="632"/>
    </location>
</feature>
<dbReference type="SMART" id="SM00248">
    <property type="entry name" value="ANK"/>
    <property type="match status" value="2"/>
</dbReference>
<evidence type="ECO:0000259" key="4">
    <source>
        <dbReference type="Pfam" id="PF09346"/>
    </source>
</evidence>
<keyword evidence="6" id="KW-1185">Reference proteome</keyword>
<dbReference type="AlphaFoldDB" id="A0A517ZEQ8"/>
<dbReference type="Proteomes" id="UP000320496">
    <property type="component" value="Chromosome"/>
</dbReference>
<keyword evidence="1" id="KW-0677">Repeat</keyword>
<dbReference type="SUPFAM" id="SSF160631">
    <property type="entry name" value="SMI1/KNR4-like"/>
    <property type="match status" value="1"/>
</dbReference>
<dbReference type="InterPro" id="IPR002110">
    <property type="entry name" value="Ankyrin_rpt"/>
</dbReference>
<keyword evidence="2 3" id="KW-0040">ANK repeat</keyword>
<dbReference type="InterPro" id="IPR036770">
    <property type="entry name" value="Ankyrin_rpt-contain_sf"/>
</dbReference>
<dbReference type="Gene3D" id="1.25.40.20">
    <property type="entry name" value="Ankyrin repeat-containing domain"/>
    <property type="match status" value="1"/>
</dbReference>
<reference evidence="5 6" key="1">
    <citation type="submission" date="2019-02" db="EMBL/GenBank/DDBJ databases">
        <title>Deep-cultivation of Planctomycetes and their phenomic and genomic characterization uncovers novel biology.</title>
        <authorList>
            <person name="Wiegand S."/>
            <person name="Jogler M."/>
            <person name="Boedeker C."/>
            <person name="Pinto D."/>
            <person name="Vollmers J."/>
            <person name="Rivas-Marin E."/>
            <person name="Kohn T."/>
            <person name="Peeters S.H."/>
            <person name="Heuer A."/>
            <person name="Rast P."/>
            <person name="Oberbeckmann S."/>
            <person name="Bunk B."/>
            <person name="Jeske O."/>
            <person name="Meyerdierks A."/>
            <person name="Storesund J.E."/>
            <person name="Kallscheuer N."/>
            <person name="Luecker S."/>
            <person name="Lage O.M."/>
            <person name="Pohl T."/>
            <person name="Merkel B.J."/>
            <person name="Hornburger P."/>
            <person name="Mueller R.-W."/>
            <person name="Bruemmer F."/>
            <person name="Labrenz M."/>
            <person name="Spormann A.M."/>
            <person name="Op den Camp H."/>
            <person name="Overmann J."/>
            <person name="Amann R."/>
            <person name="Jetten M.S.M."/>
            <person name="Mascher T."/>
            <person name="Medema M.H."/>
            <person name="Devos D.P."/>
            <person name="Kaster A.-K."/>
            <person name="Ovreas L."/>
            <person name="Rohde M."/>
            <person name="Galperin M.Y."/>
            <person name="Jogler C."/>
        </authorList>
    </citation>
    <scope>NUCLEOTIDE SEQUENCE [LARGE SCALE GENOMIC DNA]</scope>
    <source>
        <strain evidence="5 6">Mal4</strain>
    </source>
</reference>
<evidence type="ECO:0000256" key="1">
    <source>
        <dbReference type="ARBA" id="ARBA00022737"/>
    </source>
</evidence>
<protein>
    <submittedName>
        <fullName evidence="5">Ankyrin repeats (3 copies)</fullName>
    </submittedName>
</protein>
<dbReference type="Pfam" id="PF12796">
    <property type="entry name" value="Ank_2"/>
    <property type="match status" value="1"/>
</dbReference>